<keyword evidence="3" id="KW-0813">Transport</keyword>
<dbReference type="Pfam" id="PF01497">
    <property type="entry name" value="Peripla_BP_2"/>
    <property type="match status" value="1"/>
</dbReference>
<evidence type="ECO:0000256" key="5">
    <source>
        <dbReference type="SAM" id="SignalP"/>
    </source>
</evidence>
<dbReference type="SUPFAM" id="SSF53807">
    <property type="entry name" value="Helical backbone' metal receptor"/>
    <property type="match status" value="1"/>
</dbReference>
<feature type="chain" id="PRO_5047299278" evidence="5">
    <location>
        <begin position="24"/>
        <end position="325"/>
    </location>
</feature>
<dbReference type="PANTHER" id="PTHR30532">
    <property type="entry name" value="IRON III DICITRATE-BINDING PERIPLASMIC PROTEIN"/>
    <property type="match status" value="1"/>
</dbReference>
<sequence length="325" mass="34964">MTRALRMLLVSIASLMVASLALSACSSPDESADEGAPIQVNTSKGSVTINGVPQRIVALGAQWIDVTLAFGITPVAYLDNIQILTGNPPPWSNNQLQESTPLTTDDIVAQVAKAEPDLILATSYMADGQPELYENVSKLAPTIPGISGQQIDPWQDMVTFLGTVLREPEKAQEITAGVDEKITAAKEDMPGLEGKTYTMAYMFSNDQIQVMADPEDGATYLFRSLGMSIAPQLVEQFRRNGQPRYPISTENVPMLDSDLLVVTANTDQQMSTLEGLPGYQGLRSVESGAVSRLSVAEISGLNEPTPLSIPYVLDKMYPALQRAAA</sequence>
<dbReference type="PANTHER" id="PTHR30532:SF1">
    <property type="entry name" value="IRON(3+)-HYDROXAMATE-BINDING PROTEIN FHUD"/>
    <property type="match status" value="1"/>
</dbReference>
<feature type="signal peptide" evidence="5">
    <location>
        <begin position="1"/>
        <end position="23"/>
    </location>
</feature>
<keyword evidence="4 5" id="KW-0732">Signal</keyword>
<gene>
    <name evidence="7" type="ORF">V1Y59_03520</name>
</gene>
<dbReference type="PROSITE" id="PS50983">
    <property type="entry name" value="FE_B12_PBP"/>
    <property type="match status" value="1"/>
</dbReference>
<dbReference type="Proteomes" id="UP001335729">
    <property type="component" value="Unassembled WGS sequence"/>
</dbReference>
<proteinExistence type="inferred from homology"/>
<protein>
    <submittedName>
        <fullName evidence="7">ABC transporter substrate-binding protein</fullName>
    </submittedName>
</protein>
<dbReference type="EMBL" id="JAZDUE010000002">
    <property type="protein sequence ID" value="MEE4022138.1"/>
    <property type="molecule type" value="Genomic_DNA"/>
</dbReference>
<dbReference type="RefSeq" id="WP_330503448.1">
    <property type="nucleotide sequence ID" value="NZ_JAZDUE010000002.1"/>
</dbReference>
<evidence type="ECO:0000256" key="3">
    <source>
        <dbReference type="ARBA" id="ARBA00022448"/>
    </source>
</evidence>
<comment type="similarity">
    <text evidence="2">Belongs to the bacterial solute-binding protein 8 family.</text>
</comment>
<keyword evidence="8" id="KW-1185">Reference proteome</keyword>
<evidence type="ECO:0000256" key="2">
    <source>
        <dbReference type="ARBA" id="ARBA00008814"/>
    </source>
</evidence>
<evidence type="ECO:0000313" key="7">
    <source>
        <dbReference type="EMBL" id="MEE4022138.1"/>
    </source>
</evidence>
<comment type="caution">
    <text evidence="7">The sequence shown here is derived from an EMBL/GenBank/DDBJ whole genome shotgun (WGS) entry which is preliminary data.</text>
</comment>
<evidence type="ECO:0000256" key="4">
    <source>
        <dbReference type="ARBA" id="ARBA00022729"/>
    </source>
</evidence>
<evidence type="ECO:0000256" key="1">
    <source>
        <dbReference type="ARBA" id="ARBA00004196"/>
    </source>
</evidence>
<name>A0ABU7MP94_9ACTN</name>
<reference evidence="7 8" key="1">
    <citation type="submission" date="2024-01" db="EMBL/GenBank/DDBJ databases">
        <title>Draft genome sequence of Gordonia sp. PKS22-38.</title>
        <authorList>
            <person name="Suphannarot A."/>
            <person name="Mingma R."/>
        </authorList>
    </citation>
    <scope>NUCLEOTIDE SEQUENCE [LARGE SCALE GENOMIC DNA]</scope>
    <source>
        <strain evidence="7 8">PKS22-38</strain>
    </source>
</reference>
<dbReference type="Gene3D" id="3.40.50.1980">
    <property type="entry name" value="Nitrogenase molybdenum iron protein domain"/>
    <property type="match status" value="2"/>
</dbReference>
<organism evidence="7 8">
    <name type="scientific">Gordonia prachuapensis</name>
    <dbReference type="NCBI Taxonomy" id="3115651"/>
    <lineage>
        <taxon>Bacteria</taxon>
        <taxon>Bacillati</taxon>
        <taxon>Actinomycetota</taxon>
        <taxon>Actinomycetes</taxon>
        <taxon>Mycobacteriales</taxon>
        <taxon>Gordoniaceae</taxon>
        <taxon>Gordonia</taxon>
    </lineage>
</organism>
<dbReference type="PROSITE" id="PS51257">
    <property type="entry name" value="PROKAR_LIPOPROTEIN"/>
    <property type="match status" value="1"/>
</dbReference>
<accession>A0ABU7MP94</accession>
<evidence type="ECO:0000259" key="6">
    <source>
        <dbReference type="PROSITE" id="PS50983"/>
    </source>
</evidence>
<dbReference type="InterPro" id="IPR051313">
    <property type="entry name" value="Bact_iron-sidero_bind"/>
</dbReference>
<feature type="domain" description="Fe/B12 periplasmic-binding" evidence="6">
    <location>
        <begin position="55"/>
        <end position="324"/>
    </location>
</feature>
<comment type="subcellular location">
    <subcellularLocation>
        <location evidence="1">Cell envelope</location>
    </subcellularLocation>
</comment>
<dbReference type="InterPro" id="IPR002491">
    <property type="entry name" value="ABC_transptr_periplasmic_BD"/>
</dbReference>
<evidence type="ECO:0000313" key="8">
    <source>
        <dbReference type="Proteomes" id="UP001335729"/>
    </source>
</evidence>